<dbReference type="PROSITE" id="PS50072">
    <property type="entry name" value="CSA_PPIASE_2"/>
    <property type="match status" value="1"/>
</dbReference>
<keyword evidence="4" id="KW-0812">Transmembrane</keyword>
<evidence type="ECO:0000313" key="6">
    <source>
        <dbReference type="EnsemblMetazoa" id="AFAF001487-PA"/>
    </source>
</evidence>
<keyword evidence="2 3" id="KW-0413">Isomerase</keyword>
<comment type="catalytic activity">
    <reaction evidence="3">
        <text>[protein]-peptidylproline (omega=180) = [protein]-peptidylproline (omega=0)</text>
        <dbReference type="Rhea" id="RHEA:16237"/>
        <dbReference type="Rhea" id="RHEA-COMP:10747"/>
        <dbReference type="Rhea" id="RHEA-COMP:10748"/>
        <dbReference type="ChEBI" id="CHEBI:83833"/>
        <dbReference type="ChEBI" id="CHEBI:83834"/>
        <dbReference type="EC" id="5.2.1.8"/>
    </reaction>
</comment>
<evidence type="ECO:0000256" key="1">
    <source>
        <dbReference type="ARBA" id="ARBA00023110"/>
    </source>
</evidence>
<keyword evidence="7" id="KW-1185">Reference proteome</keyword>
<comment type="similarity">
    <text evidence="3">Belongs to the cyclophilin-type PPIase family.</text>
</comment>
<proteinExistence type="inferred from homology"/>
<dbReference type="STRING" id="69004.A0A182Q1Y4"/>
<evidence type="ECO:0000259" key="5">
    <source>
        <dbReference type="PROSITE" id="PS50072"/>
    </source>
</evidence>
<dbReference type="Proteomes" id="UP000075886">
    <property type="component" value="Unassembled WGS sequence"/>
</dbReference>
<dbReference type="Gene3D" id="2.40.100.10">
    <property type="entry name" value="Cyclophilin-like"/>
    <property type="match status" value="1"/>
</dbReference>
<dbReference type="InterPro" id="IPR020892">
    <property type="entry name" value="Cyclophilin-type_PPIase_CS"/>
</dbReference>
<dbReference type="PROSITE" id="PS00170">
    <property type="entry name" value="CSA_PPIASE_1"/>
    <property type="match status" value="1"/>
</dbReference>
<dbReference type="EnsemblMetazoa" id="AFAF001487-RA">
    <property type="protein sequence ID" value="AFAF001487-PA"/>
    <property type="gene ID" value="AFAF001487"/>
</dbReference>
<dbReference type="Pfam" id="PF00160">
    <property type="entry name" value="Pro_isomerase"/>
    <property type="match status" value="1"/>
</dbReference>
<reference evidence="7" key="1">
    <citation type="submission" date="2014-01" db="EMBL/GenBank/DDBJ databases">
        <title>The Genome Sequence of Anopheles farauti FAR1 (V2).</title>
        <authorList>
            <consortium name="The Broad Institute Genomics Platform"/>
            <person name="Neafsey D.E."/>
            <person name="Besansky N."/>
            <person name="Howell P."/>
            <person name="Walton C."/>
            <person name="Young S.K."/>
            <person name="Zeng Q."/>
            <person name="Gargeya S."/>
            <person name="Fitzgerald M."/>
            <person name="Haas B."/>
            <person name="Abouelleil A."/>
            <person name="Allen A.W."/>
            <person name="Alvarado L."/>
            <person name="Arachchi H.M."/>
            <person name="Berlin A.M."/>
            <person name="Chapman S.B."/>
            <person name="Gainer-Dewar J."/>
            <person name="Goldberg J."/>
            <person name="Griggs A."/>
            <person name="Gujja S."/>
            <person name="Hansen M."/>
            <person name="Howarth C."/>
            <person name="Imamovic A."/>
            <person name="Ireland A."/>
            <person name="Larimer J."/>
            <person name="McCowan C."/>
            <person name="Murphy C."/>
            <person name="Pearson M."/>
            <person name="Poon T.W."/>
            <person name="Priest M."/>
            <person name="Roberts A."/>
            <person name="Saif S."/>
            <person name="Shea T."/>
            <person name="Sisk P."/>
            <person name="Sykes S."/>
            <person name="Wortman J."/>
            <person name="Nusbaum C."/>
            <person name="Birren B."/>
        </authorList>
    </citation>
    <scope>NUCLEOTIDE SEQUENCE [LARGE SCALE GENOMIC DNA]</scope>
    <source>
        <strain evidence="7">FAR1</strain>
    </source>
</reference>
<evidence type="ECO:0000256" key="2">
    <source>
        <dbReference type="ARBA" id="ARBA00023235"/>
    </source>
</evidence>
<name>A0A182Q1Y4_9DIPT</name>
<dbReference type="GO" id="GO:0016018">
    <property type="term" value="F:cyclosporin A binding"/>
    <property type="evidence" value="ECO:0007669"/>
    <property type="project" value="TreeGrafter"/>
</dbReference>
<dbReference type="EC" id="5.2.1.8" evidence="3"/>
<reference evidence="6" key="2">
    <citation type="submission" date="2020-05" db="UniProtKB">
        <authorList>
            <consortium name="EnsemblMetazoa"/>
        </authorList>
    </citation>
    <scope>IDENTIFICATION</scope>
    <source>
        <strain evidence="6">FAR1</strain>
    </source>
</reference>
<dbReference type="EMBL" id="AXCN02001964">
    <property type="status" value="NOT_ANNOTATED_CDS"/>
    <property type="molecule type" value="Genomic_DNA"/>
</dbReference>
<evidence type="ECO:0000256" key="4">
    <source>
        <dbReference type="SAM" id="Phobius"/>
    </source>
</evidence>
<keyword evidence="1 3" id="KW-0697">Rotamase</keyword>
<dbReference type="GO" id="GO:0005737">
    <property type="term" value="C:cytoplasm"/>
    <property type="evidence" value="ECO:0007669"/>
    <property type="project" value="TreeGrafter"/>
</dbReference>
<feature type="transmembrane region" description="Helical" evidence="4">
    <location>
        <begin position="227"/>
        <end position="252"/>
    </location>
</feature>
<dbReference type="VEuPathDB" id="VectorBase:AFAF001487"/>
<dbReference type="InterPro" id="IPR002130">
    <property type="entry name" value="Cyclophilin-type_PPIase_dom"/>
</dbReference>
<dbReference type="PANTHER" id="PTHR11071">
    <property type="entry name" value="PEPTIDYL-PROLYL CIS-TRANS ISOMERASE"/>
    <property type="match status" value="1"/>
</dbReference>
<evidence type="ECO:0000313" key="7">
    <source>
        <dbReference type="Proteomes" id="UP000075886"/>
    </source>
</evidence>
<organism evidence="6 7">
    <name type="scientific">Anopheles farauti</name>
    <dbReference type="NCBI Taxonomy" id="69004"/>
    <lineage>
        <taxon>Eukaryota</taxon>
        <taxon>Metazoa</taxon>
        <taxon>Ecdysozoa</taxon>
        <taxon>Arthropoda</taxon>
        <taxon>Hexapoda</taxon>
        <taxon>Insecta</taxon>
        <taxon>Pterygota</taxon>
        <taxon>Neoptera</taxon>
        <taxon>Endopterygota</taxon>
        <taxon>Diptera</taxon>
        <taxon>Nematocera</taxon>
        <taxon>Culicoidea</taxon>
        <taxon>Culicidae</taxon>
        <taxon>Anophelinae</taxon>
        <taxon>Anopheles</taxon>
    </lineage>
</organism>
<dbReference type="InterPro" id="IPR029000">
    <property type="entry name" value="Cyclophilin-like_dom_sf"/>
</dbReference>
<accession>A0A182Q1Y4</accession>
<evidence type="ECO:0000256" key="3">
    <source>
        <dbReference type="RuleBase" id="RU363019"/>
    </source>
</evidence>
<dbReference type="GO" id="GO:0003755">
    <property type="term" value="F:peptidyl-prolyl cis-trans isomerase activity"/>
    <property type="evidence" value="ECO:0007669"/>
    <property type="project" value="UniProtKB-UniRule"/>
</dbReference>
<dbReference type="PANTHER" id="PTHR11071:SF478">
    <property type="entry name" value="PEPTIDYL-PROLYL CIS-TRANS ISOMERASE, RHODOPSIN-SPECIFIC ISOZYME"/>
    <property type="match status" value="1"/>
</dbReference>
<keyword evidence="4" id="KW-0472">Membrane</keyword>
<protein>
    <recommendedName>
        <fullName evidence="3">Peptidyl-prolyl cis-trans isomerase</fullName>
        <shortName evidence="3">PPIase</shortName>
        <ecNumber evidence="3">5.2.1.8</ecNumber>
    </recommendedName>
</protein>
<keyword evidence="4" id="KW-1133">Transmembrane helix</keyword>
<comment type="function">
    <text evidence="3">PPIases accelerate the folding of proteins. It catalyzes the cis-trans isomerization of proline imidic peptide bonds in oligopeptides.</text>
</comment>
<dbReference type="SUPFAM" id="SSF50891">
    <property type="entry name" value="Cyclophilin-like"/>
    <property type="match status" value="1"/>
</dbReference>
<feature type="domain" description="PPIase cyclophilin-type" evidence="5">
    <location>
        <begin position="53"/>
        <end position="211"/>
    </location>
</feature>
<sequence>MFLVGRGVCASKNDVKKGKITMRYWIGSIILVAYVCFSGNVQSATFTVTSQVYLDVSIDGEKIGRIIIGMFGEEAPKTVANFRQLCTDGVDGFSYKGSRFHRVIQKFMIQGGDVVSGDGHGAISMYGKYFDDENLKINHTCSGFIAMANRGPNTNGCQFYITTMPAPWLDGKHTIFGKVLDGHGIVHKVEQVRTDTDDYPVKPVIIDDCGDVPIDGQFTVSDDPYDLWAWIKAAYLPLGMSFSILAFFQYIIRKLDGYTSRAALRNEDLAKQD</sequence>
<dbReference type="GO" id="GO:0006457">
    <property type="term" value="P:protein folding"/>
    <property type="evidence" value="ECO:0007669"/>
    <property type="project" value="InterPro"/>
</dbReference>
<dbReference type="AlphaFoldDB" id="A0A182Q1Y4"/>
<dbReference type="PRINTS" id="PR00153">
    <property type="entry name" value="CSAPPISMRASE"/>
</dbReference>
<feature type="transmembrane region" description="Helical" evidence="4">
    <location>
        <begin position="21"/>
        <end position="41"/>
    </location>
</feature>